<accession>A0ABV6TZS4</accession>
<protein>
    <submittedName>
        <fullName evidence="1">Replication-relaxation family protein</fullName>
    </submittedName>
</protein>
<sequence>MSQHYTPRVLDSLVIRLTDHDRQLLRLVWTHEVLTTHQLLQAAYDNDHTGRHRLVKLTRLGALDRFRPRPPLGSAPWHYVLGEAGAAVLARENGVTLPEFGYRRGQALAIAYSQRLAHTVGVNGVFAALTGHARHTEDCRLDTWWTEARCKAMWGKHVRPDAYARWTDNGITLDFFLEYDTGTESLDRVAAKLRGYASLATVSGIDTPVLFLTSTARREANLHERLRLRGALVPVPVATAAQGQEPHEAIWLPGNRTEGRLRLAELARHFGQERREGHP</sequence>
<name>A0ABV6TZS4_9ACTN</name>
<reference evidence="1 2" key="1">
    <citation type="submission" date="2024-09" db="EMBL/GenBank/DDBJ databases">
        <authorList>
            <person name="Sun Q."/>
            <person name="Mori K."/>
        </authorList>
    </citation>
    <scope>NUCLEOTIDE SEQUENCE [LARGE SCALE GENOMIC DNA]</scope>
    <source>
        <strain evidence="1 2">TBRC 1851</strain>
    </source>
</reference>
<evidence type="ECO:0000313" key="2">
    <source>
        <dbReference type="Proteomes" id="UP001589870"/>
    </source>
</evidence>
<gene>
    <name evidence="1" type="ORF">ACFHYQ_05280</name>
</gene>
<dbReference type="RefSeq" id="WP_394299934.1">
    <property type="nucleotide sequence ID" value="NZ_JBHMQT010000006.1"/>
</dbReference>
<dbReference type="EMBL" id="JBHMQT010000006">
    <property type="protein sequence ID" value="MFC0861707.1"/>
    <property type="molecule type" value="Genomic_DNA"/>
</dbReference>
<evidence type="ECO:0000313" key="1">
    <source>
        <dbReference type="EMBL" id="MFC0861707.1"/>
    </source>
</evidence>
<dbReference type="Pfam" id="PF13814">
    <property type="entry name" value="Replic_Relax"/>
    <property type="match status" value="1"/>
</dbReference>
<proteinExistence type="predicted"/>
<keyword evidence="2" id="KW-1185">Reference proteome</keyword>
<comment type="caution">
    <text evidence="1">The sequence shown here is derived from an EMBL/GenBank/DDBJ whole genome shotgun (WGS) entry which is preliminary data.</text>
</comment>
<dbReference type="InterPro" id="IPR025855">
    <property type="entry name" value="Replic_Relax"/>
</dbReference>
<organism evidence="1 2">
    <name type="scientific">Sphaerimonospora cavernae</name>
    <dbReference type="NCBI Taxonomy" id="1740611"/>
    <lineage>
        <taxon>Bacteria</taxon>
        <taxon>Bacillati</taxon>
        <taxon>Actinomycetota</taxon>
        <taxon>Actinomycetes</taxon>
        <taxon>Streptosporangiales</taxon>
        <taxon>Streptosporangiaceae</taxon>
        <taxon>Sphaerimonospora</taxon>
    </lineage>
</organism>
<dbReference type="Proteomes" id="UP001589870">
    <property type="component" value="Unassembled WGS sequence"/>
</dbReference>